<evidence type="ECO:0000256" key="2">
    <source>
        <dbReference type="SAM" id="SignalP"/>
    </source>
</evidence>
<dbReference type="InterPro" id="IPR012507">
    <property type="entry name" value="YibE_F"/>
</dbReference>
<gene>
    <name evidence="3" type="ORF">P4S50_01765</name>
</gene>
<feature type="transmembrane region" description="Helical" evidence="1">
    <location>
        <begin position="233"/>
        <end position="258"/>
    </location>
</feature>
<dbReference type="PANTHER" id="PTHR41771">
    <property type="entry name" value="MEMBRANE PROTEIN-RELATED"/>
    <property type="match status" value="1"/>
</dbReference>
<feature type="transmembrane region" description="Helical" evidence="1">
    <location>
        <begin position="326"/>
        <end position="351"/>
    </location>
</feature>
<organism evidence="3 4">
    <name type="scientific">Tepidibacter hydrothermalis</name>
    <dbReference type="NCBI Taxonomy" id="3036126"/>
    <lineage>
        <taxon>Bacteria</taxon>
        <taxon>Bacillati</taxon>
        <taxon>Bacillota</taxon>
        <taxon>Clostridia</taxon>
        <taxon>Peptostreptococcales</taxon>
        <taxon>Peptostreptococcaceae</taxon>
        <taxon>Tepidibacter</taxon>
    </lineage>
</organism>
<evidence type="ECO:0000256" key="1">
    <source>
        <dbReference type="SAM" id="Phobius"/>
    </source>
</evidence>
<feature type="transmembrane region" description="Helical" evidence="1">
    <location>
        <begin position="133"/>
        <end position="151"/>
    </location>
</feature>
<dbReference type="Proteomes" id="UP001222800">
    <property type="component" value="Chromosome"/>
</dbReference>
<name>A0ABY8EIQ8_9FIRM</name>
<keyword evidence="2" id="KW-0732">Signal</keyword>
<feature type="chain" id="PRO_5047155711" evidence="2">
    <location>
        <begin position="21"/>
        <end position="355"/>
    </location>
</feature>
<dbReference type="EMBL" id="CP120733">
    <property type="protein sequence ID" value="WFD10830.1"/>
    <property type="molecule type" value="Genomic_DNA"/>
</dbReference>
<keyword evidence="1" id="KW-0472">Membrane</keyword>
<protein>
    <submittedName>
        <fullName evidence="3">YibE/F family protein</fullName>
    </submittedName>
</protein>
<dbReference type="PANTHER" id="PTHR41771:SF1">
    <property type="entry name" value="MEMBRANE PROTEIN"/>
    <property type="match status" value="1"/>
</dbReference>
<feature type="transmembrane region" description="Helical" evidence="1">
    <location>
        <begin position="157"/>
        <end position="176"/>
    </location>
</feature>
<feature type="signal peptide" evidence="2">
    <location>
        <begin position="1"/>
        <end position="20"/>
    </location>
</feature>
<feature type="transmembrane region" description="Helical" evidence="1">
    <location>
        <begin position="183"/>
        <end position="203"/>
    </location>
</feature>
<feature type="transmembrane region" description="Helical" evidence="1">
    <location>
        <begin position="279"/>
        <end position="306"/>
    </location>
</feature>
<reference evidence="3 4" key="1">
    <citation type="submission" date="2023-03" db="EMBL/GenBank/DDBJ databases">
        <title>Complete genome sequence of Tepidibacter sp. SWIR-1, isolated from a deep-sea hydrothermal vent.</title>
        <authorList>
            <person name="Li X."/>
        </authorList>
    </citation>
    <scope>NUCLEOTIDE SEQUENCE [LARGE SCALE GENOMIC DNA]</scope>
    <source>
        <strain evidence="3 4">SWIR-1</strain>
    </source>
</reference>
<keyword evidence="1" id="KW-1133">Transmembrane helix</keyword>
<evidence type="ECO:0000313" key="3">
    <source>
        <dbReference type="EMBL" id="WFD10830.1"/>
    </source>
</evidence>
<keyword evidence="4" id="KW-1185">Reference proteome</keyword>
<proteinExistence type="predicted"/>
<keyword evidence="1" id="KW-0812">Transmembrane</keyword>
<dbReference type="RefSeq" id="WP_277732796.1">
    <property type="nucleotide sequence ID" value="NZ_CP120733.1"/>
</dbReference>
<evidence type="ECO:0000313" key="4">
    <source>
        <dbReference type="Proteomes" id="UP001222800"/>
    </source>
</evidence>
<dbReference type="Pfam" id="PF07907">
    <property type="entry name" value="YibE_F"/>
    <property type="match status" value="1"/>
</dbReference>
<accession>A0ABY8EIQ8</accession>
<sequence length="355" mass="38959">MKKIIFALIFIMFLPNIVFAQNIDDNDIVKAQVLDVKTIDSDGVKKEIVKVKVLEGEYLDKEIDIEYLPIKYSQYSFDLHKGSKVRIKLEKDNGELKANIMNVSREDNLKLLAIIFLISVILFGKIRGILSITSLAVSGFIIIKFMIPFILKGYNPLLISIICSIFIVLISFILVSGFTYKSFAAMLGTICGTISAGVLAYVFTDLCSITGLADEDVQFLITSMNITLDFRGFFMSGVIIGTIGAVMDVAMTVTSVIFEVKSKSRNLGFIKLIGTGLNVGKDVMATMVNTLILAYAGASMPLLIILNQFNISINQIVSMEILSTEIIRSLCGSIGLILTIPLTSVIASVMANNKR</sequence>
<feature type="transmembrane region" description="Helical" evidence="1">
    <location>
        <begin position="109"/>
        <end position="126"/>
    </location>
</feature>